<dbReference type="SUPFAM" id="SSF54791">
    <property type="entry name" value="Eukaryotic type KH-domain (KH-domain type I)"/>
    <property type="match status" value="1"/>
</dbReference>
<gene>
    <name evidence="4" type="ORF">EmuJ_000535000</name>
</gene>
<dbReference type="PANTHER" id="PTHR21321">
    <property type="entry name" value="PNAS-3 RELATED"/>
    <property type="match status" value="1"/>
</dbReference>
<feature type="domain" description="RRP4 S1" evidence="3">
    <location>
        <begin position="110"/>
        <end position="181"/>
    </location>
</feature>
<dbReference type="OrthoDB" id="1650at2759"/>
<dbReference type="SUPFAM" id="SSF50249">
    <property type="entry name" value="Nucleic acid-binding proteins"/>
    <property type="match status" value="1"/>
</dbReference>
<dbReference type="GO" id="GO:0071034">
    <property type="term" value="P:CUT catabolic process"/>
    <property type="evidence" value="ECO:0007669"/>
    <property type="project" value="TreeGrafter"/>
</dbReference>
<dbReference type="Proteomes" id="UP000017246">
    <property type="component" value="Unassembled WGS sequence"/>
</dbReference>
<evidence type="ECO:0000259" key="3">
    <source>
        <dbReference type="Pfam" id="PF21266"/>
    </source>
</evidence>
<reference evidence="4" key="1">
    <citation type="journal article" date="2013" name="Nature">
        <title>The genomes of four tapeworm species reveal adaptations to parasitism.</title>
        <authorList>
            <person name="Tsai I.J."/>
            <person name="Zarowiecki M."/>
            <person name="Holroyd N."/>
            <person name="Garciarrubio A."/>
            <person name="Sanchez-Flores A."/>
            <person name="Brooks K.L."/>
            <person name="Tracey A."/>
            <person name="Bobes R.J."/>
            <person name="Fragoso G."/>
            <person name="Sciutto E."/>
            <person name="Aslett M."/>
            <person name="Beasley H."/>
            <person name="Bennett H.M."/>
            <person name="Cai J."/>
            <person name="Camicia F."/>
            <person name="Clark R."/>
            <person name="Cucher M."/>
            <person name="De Silva N."/>
            <person name="Day T.A."/>
            <person name="Deplazes P."/>
            <person name="Estrada K."/>
            <person name="Fernandez C."/>
            <person name="Holland P.W."/>
            <person name="Hou J."/>
            <person name="Hu S."/>
            <person name="Huckvale T."/>
            <person name="Hung S.S."/>
            <person name="Kamenetzky L."/>
            <person name="Keane J.A."/>
            <person name="Kiss F."/>
            <person name="Koziol U."/>
            <person name="Lambert O."/>
            <person name="Liu K."/>
            <person name="Luo X."/>
            <person name="Luo Y."/>
            <person name="Macchiaroli N."/>
            <person name="Nichol S."/>
            <person name="Paps J."/>
            <person name="Parkinson J."/>
            <person name="Pouchkina-Stantcheva N."/>
            <person name="Riddiford N."/>
            <person name="Rosenzvit M."/>
            <person name="Salinas G."/>
            <person name="Wasmuth J.D."/>
            <person name="Zamanian M."/>
            <person name="Zheng Y."/>
            <person name="Cai X."/>
            <person name="Soberon X."/>
            <person name="Olson P.D."/>
            <person name="Laclette J.P."/>
            <person name="Brehm K."/>
            <person name="Berriman M."/>
            <person name="Garciarrubio A."/>
            <person name="Bobes R.J."/>
            <person name="Fragoso G."/>
            <person name="Sanchez-Flores A."/>
            <person name="Estrada K."/>
            <person name="Cevallos M.A."/>
            <person name="Morett E."/>
            <person name="Gonzalez V."/>
            <person name="Portillo T."/>
            <person name="Ochoa-Leyva A."/>
            <person name="Jose M.V."/>
            <person name="Sciutto E."/>
            <person name="Landa A."/>
            <person name="Jimenez L."/>
            <person name="Valdes V."/>
            <person name="Carrero J.C."/>
            <person name="Larralde C."/>
            <person name="Morales-Montor J."/>
            <person name="Limon-Lason J."/>
            <person name="Soberon X."/>
            <person name="Laclette J.P."/>
        </authorList>
    </citation>
    <scope>NUCLEOTIDE SEQUENCE [LARGE SCALE GENOMIC DNA]</scope>
</reference>
<dbReference type="STRING" id="6211.A0A068Y0Q7"/>
<dbReference type="InterPro" id="IPR026699">
    <property type="entry name" value="Exosome_RNA_bind1/RRP40/RRP4"/>
</dbReference>
<dbReference type="InterPro" id="IPR012340">
    <property type="entry name" value="NA-bd_OB-fold"/>
</dbReference>
<keyword evidence="2" id="KW-0694">RNA-binding</keyword>
<dbReference type="GO" id="GO:0071051">
    <property type="term" value="P:poly(A)-dependent snoRNA 3'-end processing"/>
    <property type="evidence" value="ECO:0007669"/>
    <property type="project" value="TreeGrafter"/>
</dbReference>
<dbReference type="GO" id="GO:0003723">
    <property type="term" value="F:RNA binding"/>
    <property type="evidence" value="ECO:0007669"/>
    <property type="project" value="UniProtKB-KW"/>
</dbReference>
<dbReference type="Gene3D" id="2.40.50.140">
    <property type="entry name" value="Nucleic acid-binding proteins"/>
    <property type="match status" value="1"/>
</dbReference>
<sequence>MSIRITPTVLQEAYTRGGGGEGGGLVGVKEDFRGIVIPGEVIFTSGANLITGHGTYRVDDSGGVAEAAAAGQSTLMDDSVAASALPMHASMAGRLKSVNKLVYVEPPNTRYSGNVGDTVVGRIVEVEQKRWKVDVNSYHLANLSLANVKLPTGELRRKSEDDERAMRSFMREGDLIVAEVREVYRDGSLQLHMPGMRTGRLGEGCVLRLPPSLIRRQKIHRHQLVVPCGGGGGGAGEEAARSICVGLILGCNGLVWIGPERGMNLGARLGATISAWKPRSTTGVITAEVEERVAVGRVRNVVLALVACGHLVWETAVLAGCEASFFEEAEEAEGAVGSNGADGAAPIARLLLPEHQRHLVDLVMAKLAAG</sequence>
<proteinExistence type="predicted"/>
<dbReference type="Gene3D" id="2.40.50.100">
    <property type="match status" value="1"/>
</dbReference>
<dbReference type="PANTHER" id="PTHR21321:SF4">
    <property type="entry name" value="EXOSOME COMPLEX COMPONENT RRP4"/>
    <property type="match status" value="1"/>
</dbReference>
<name>A0A068Y0Q7_ECHMU</name>
<dbReference type="eggNOG" id="KOG3013">
    <property type="taxonomic scope" value="Eukaryota"/>
</dbReference>
<reference evidence="4" key="2">
    <citation type="submission" date="2015-11" db="EMBL/GenBank/DDBJ databases">
        <authorList>
            <person name="Zhang Y."/>
            <person name="Guo Z."/>
        </authorList>
    </citation>
    <scope>NUCLEOTIDE SEQUENCE</scope>
</reference>
<dbReference type="GO" id="GO:0071035">
    <property type="term" value="P:nuclear polyadenylation-dependent rRNA catabolic process"/>
    <property type="evidence" value="ECO:0007669"/>
    <property type="project" value="TreeGrafter"/>
</dbReference>
<dbReference type="GO" id="GO:0004527">
    <property type="term" value="F:exonuclease activity"/>
    <property type="evidence" value="ECO:0007669"/>
    <property type="project" value="UniProtKB-KW"/>
</dbReference>
<keyword evidence="4" id="KW-0378">Hydrolase</keyword>
<dbReference type="EMBL" id="LN902847">
    <property type="protein sequence ID" value="CDS38057.1"/>
    <property type="molecule type" value="Genomic_DNA"/>
</dbReference>
<accession>A0A068Y0Q7</accession>
<dbReference type="CDD" id="cd05789">
    <property type="entry name" value="S1_Rrp4"/>
    <property type="match status" value="1"/>
</dbReference>
<dbReference type="GO" id="GO:0000177">
    <property type="term" value="C:cytoplasmic exosome (RNase complex)"/>
    <property type="evidence" value="ECO:0007669"/>
    <property type="project" value="TreeGrafter"/>
</dbReference>
<evidence type="ECO:0000313" key="5">
    <source>
        <dbReference type="Proteomes" id="UP000017246"/>
    </source>
</evidence>
<dbReference type="AlphaFoldDB" id="A0A068Y0Q7"/>
<dbReference type="GO" id="GO:0000467">
    <property type="term" value="P:exonucleolytic trimming to generate mature 3'-end of 5.8S rRNA from tricistronic rRNA transcript (SSU-rRNA, 5.8S rRNA, LSU-rRNA)"/>
    <property type="evidence" value="ECO:0007669"/>
    <property type="project" value="TreeGrafter"/>
</dbReference>
<organism evidence="4 5">
    <name type="scientific">Echinococcus multilocularis</name>
    <name type="common">Fox tapeworm</name>
    <dbReference type="NCBI Taxonomy" id="6211"/>
    <lineage>
        <taxon>Eukaryota</taxon>
        <taxon>Metazoa</taxon>
        <taxon>Spiralia</taxon>
        <taxon>Lophotrochozoa</taxon>
        <taxon>Platyhelminthes</taxon>
        <taxon>Cestoda</taxon>
        <taxon>Eucestoda</taxon>
        <taxon>Cyclophyllidea</taxon>
        <taxon>Taeniidae</taxon>
        <taxon>Echinococcus</taxon>
    </lineage>
</organism>
<dbReference type="GO" id="GO:0071038">
    <property type="term" value="P:TRAMP-dependent tRNA surveillance pathway"/>
    <property type="evidence" value="ECO:0007669"/>
    <property type="project" value="TreeGrafter"/>
</dbReference>
<dbReference type="OMA" id="GVNGFIW"/>
<keyword evidence="5" id="KW-1185">Reference proteome</keyword>
<evidence type="ECO:0000313" key="4">
    <source>
        <dbReference type="EMBL" id="CDS38057.1"/>
    </source>
</evidence>
<dbReference type="Pfam" id="PF21266">
    <property type="entry name" value="S1_RRP4"/>
    <property type="match status" value="1"/>
</dbReference>
<dbReference type="InterPro" id="IPR048565">
    <property type="entry name" value="S1_RRP4"/>
</dbReference>
<dbReference type="GO" id="GO:0000176">
    <property type="term" value="C:nuclear exosome (RNase complex)"/>
    <property type="evidence" value="ECO:0007669"/>
    <property type="project" value="TreeGrafter"/>
</dbReference>
<keyword evidence="1" id="KW-0271">Exosome</keyword>
<keyword evidence="4" id="KW-0269">Exonuclease</keyword>
<protein>
    <submittedName>
        <fullName evidence="4">Exosome complex exonuclease RRP4</fullName>
    </submittedName>
</protein>
<dbReference type="GO" id="GO:0034475">
    <property type="term" value="P:U4 snRNA 3'-end processing"/>
    <property type="evidence" value="ECO:0007669"/>
    <property type="project" value="TreeGrafter"/>
</dbReference>
<dbReference type="InterPro" id="IPR036612">
    <property type="entry name" value="KH_dom_type_1_sf"/>
</dbReference>
<evidence type="ECO:0000256" key="2">
    <source>
        <dbReference type="ARBA" id="ARBA00022884"/>
    </source>
</evidence>
<evidence type="ECO:0000256" key="1">
    <source>
        <dbReference type="ARBA" id="ARBA00022835"/>
    </source>
</evidence>
<keyword evidence="4" id="KW-0540">Nuclease</keyword>